<dbReference type="Gene3D" id="3.40.640.10">
    <property type="entry name" value="Type I PLP-dependent aspartate aminotransferase-like (Major domain)"/>
    <property type="match status" value="1"/>
</dbReference>
<dbReference type="InterPro" id="IPR010970">
    <property type="entry name" value="Cys_dSase_SufS"/>
</dbReference>
<evidence type="ECO:0000313" key="1">
    <source>
        <dbReference type="EMBL" id="MET1254089.1"/>
    </source>
</evidence>
<dbReference type="InterPro" id="IPR020578">
    <property type="entry name" value="Aminotrans_V_PyrdxlP_BS"/>
</dbReference>
<dbReference type="InterPro" id="IPR015424">
    <property type="entry name" value="PyrdxlP-dep_Trfase"/>
</dbReference>
<dbReference type="Proteomes" id="UP001548189">
    <property type="component" value="Unassembled WGS sequence"/>
</dbReference>
<gene>
    <name evidence="1" type="ORF">ABVT43_03015</name>
</gene>
<dbReference type="SUPFAM" id="SSF53383">
    <property type="entry name" value="PLP-dependent transferases"/>
    <property type="match status" value="1"/>
</dbReference>
<dbReference type="InterPro" id="IPR000192">
    <property type="entry name" value="Aminotrans_V_dom"/>
</dbReference>
<reference evidence="1 2" key="1">
    <citation type="submission" date="2024-06" db="EMBL/GenBank/DDBJ databases">
        <authorList>
            <person name="Li F."/>
        </authorList>
    </citation>
    <scope>NUCLEOTIDE SEQUENCE [LARGE SCALE GENOMIC DNA]</scope>
    <source>
        <strain evidence="1 2">GXAS 311</strain>
    </source>
</reference>
<keyword evidence="1" id="KW-0808">Transferase</keyword>
<dbReference type="InterPro" id="IPR015422">
    <property type="entry name" value="PyrdxlP-dep_Trfase_small"/>
</dbReference>
<dbReference type="InterPro" id="IPR015421">
    <property type="entry name" value="PyrdxlP-dep_Trfase_major"/>
</dbReference>
<dbReference type="PROSITE" id="PS00595">
    <property type="entry name" value="AA_TRANSFER_CLASS_5"/>
    <property type="match status" value="1"/>
</dbReference>
<protein>
    <submittedName>
        <fullName evidence="1">Cysteine desulfurase</fullName>
        <ecNumber evidence="1">2.8.1.7</ecNumber>
    </submittedName>
</protein>
<evidence type="ECO:0000313" key="2">
    <source>
        <dbReference type="Proteomes" id="UP001548189"/>
    </source>
</evidence>
<dbReference type="GO" id="GO:0031071">
    <property type="term" value="F:cysteine desulfurase activity"/>
    <property type="evidence" value="ECO:0007669"/>
    <property type="project" value="UniProtKB-EC"/>
</dbReference>
<dbReference type="EMBL" id="JBEVCJ010000002">
    <property type="protein sequence ID" value="MET1254089.1"/>
    <property type="molecule type" value="Genomic_DNA"/>
</dbReference>
<dbReference type="PIRSF" id="PIRSF005572">
    <property type="entry name" value="NifS"/>
    <property type="match status" value="1"/>
</dbReference>
<sequence length="393" mass="43487">MTMSWHQDFPAIKHAQGSYLDSASSCQVPNRVIKAINDYLTQGHGNPHRGMYAFSENANHIMQQCRANVAQFINASEKQIIFTSGTTESINQVTSHLSDKIKPNHSILVTQMEHHANLLPWQRLASNTGAKLNVLPFKSDFTFDLALLEKHLSDRCAIFACTQASNVLGNFLDLTPMMKLAKSYGVTTLIDGAQAIAHYPVDVVAIDCDFYAFSGHKLYAPSGIGVLYCRTPSAFTPHHLGGGIVKRVTHSNYLLNDDISQFEAGTPNMPAIVGLNAALKYFNLLDKHAVWEHENQLIQLALHQLKSLNVKIHSSLNSRHLISFTSKAFHSHDIATVLADNQISVRAGHHCAQPCLAAMKLKHCVRVSVAMYNTEQDIMNLLTCLKKLPAILN</sequence>
<dbReference type="InterPro" id="IPR016454">
    <property type="entry name" value="Cysteine_dSase"/>
</dbReference>
<keyword evidence="2" id="KW-1185">Reference proteome</keyword>
<dbReference type="Pfam" id="PF00266">
    <property type="entry name" value="Aminotran_5"/>
    <property type="match status" value="1"/>
</dbReference>
<dbReference type="PANTHER" id="PTHR43586">
    <property type="entry name" value="CYSTEINE DESULFURASE"/>
    <property type="match status" value="1"/>
</dbReference>
<organism evidence="1 2">
    <name type="scientific">Aliikangiella maris</name>
    <dbReference type="NCBI Taxonomy" id="3162458"/>
    <lineage>
        <taxon>Bacteria</taxon>
        <taxon>Pseudomonadati</taxon>
        <taxon>Pseudomonadota</taxon>
        <taxon>Gammaproteobacteria</taxon>
        <taxon>Oceanospirillales</taxon>
        <taxon>Pleioneaceae</taxon>
        <taxon>Aliikangiella</taxon>
    </lineage>
</organism>
<accession>A0ABV2BQ84</accession>
<dbReference type="Gene3D" id="3.90.1150.10">
    <property type="entry name" value="Aspartate Aminotransferase, domain 1"/>
    <property type="match status" value="1"/>
</dbReference>
<dbReference type="CDD" id="cd06453">
    <property type="entry name" value="SufS_like"/>
    <property type="match status" value="1"/>
</dbReference>
<comment type="caution">
    <text evidence="1">The sequence shown here is derived from an EMBL/GenBank/DDBJ whole genome shotgun (WGS) entry which is preliminary data.</text>
</comment>
<proteinExistence type="predicted"/>
<dbReference type="EC" id="2.8.1.7" evidence="1"/>
<name>A0ABV2BQ84_9GAMM</name>
<dbReference type="PANTHER" id="PTHR43586:SF8">
    <property type="entry name" value="CYSTEINE DESULFURASE 1, CHLOROPLASTIC"/>
    <property type="match status" value="1"/>
</dbReference>